<evidence type="ECO:0000313" key="7">
    <source>
        <dbReference type="Proteomes" id="UP000238350"/>
    </source>
</evidence>
<dbReference type="InterPro" id="IPR004342">
    <property type="entry name" value="EXS_C"/>
</dbReference>
<reference evidence="6 7" key="1">
    <citation type="submission" date="2017-04" db="EMBL/GenBank/DDBJ databases">
        <title>Genome sequencing of [Candida] sorbophila.</title>
        <authorList>
            <person name="Ahn J.O."/>
        </authorList>
    </citation>
    <scope>NUCLEOTIDE SEQUENCE [LARGE SCALE GENOMIC DNA]</scope>
    <source>
        <strain evidence="6 7">DS02</strain>
    </source>
</reference>
<dbReference type="RefSeq" id="XP_024664872.1">
    <property type="nucleotide sequence ID" value="XM_024809104.1"/>
</dbReference>
<evidence type="ECO:0000256" key="2">
    <source>
        <dbReference type="ARBA" id="ARBA00022692"/>
    </source>
</evidence>
<dbReference type="GO" id="GO:0005737">
    <property type="term" value="C:cytoplasm"/>
    <property type="evidence" value="ECO:0007669"/>
    <property type="project" value="TreeGrafter"/>
</dbReference>
<protein>
    <submittedName>
        <fullName evidence="6">Xenotropic and polytropic retrovirus receptor 1</fullName>
    </submittedName>
</protein>
<accession>A0A2T0FIZ9</accession>
<evidence type="ECO:0000256" key="4">
    <source>
        <dbReference type="ARBA" id="ARBA00023136"/>
    </source>
</evidence>
<evidence type="ECO:0000256" key="3">
    <source>
        <dbReference type="ARBA" id="ARBA00022989"/>
    </source>
</evidence>
<sequence>MSHLPLQLRVGALLIGATAGYGFCVDILKDYGINLAGYFDEVLSPRRASVEVWRTTRNLALVWAVGFTLTQLEEKLFENAASIVCWISLLTIMAILFRHARFRRVFGRVLIGGLSEEYRLGDILVSDSLVSLAPVLLDVALAVAMQVNHTKVTEIDRGLAGQPVLLVASLPLGVRIKQCFLDYRRTRNAQHLVNLGKYFVSNIPNVLKIHALTSPSAKQYLPIALAVSSVYSLIWDLKIDWGLGRKNRAYYFDMKWYYLASVLDIILRFAWIASRPYEHIILLLQVLELFRRWVWIFFRVESEWTPRNDLPMQEL</sequence>
<keyword evidence="7" id="KW-1185">Reference proteome</keyword>
<keyword evidence="6" id="KW-0675">Receptor</keyword>
<organism evidence="6 7">
    <name type="scientific">Wickerhamiella sorbophila</name>
    <dbReference type="NCBI Taxonomy" id="45607"/>
    <lineage>
        <taxon>Eukaryota</taxon>
        <taxon>Fungi</taxon>
        <taxon>Dikarya</taxon>
        <taxon>Ascomycota</taxon>
        <taxon>Saccharomycotina</taxon>
        <taxon>Dipodascomycetes</taxon>
        <taxon>Dipodascales</taxon>
        <taxon>Trichomonascaceae</taxon>
        <taxon>Wickerhamiella</taxon>
    </lineage>
</organism>
<evidence type="ECO:0000256" key="1">
    <source>
        <dbReference type="ARBA" id="ARBA00004141"/>
    </source>
</evidence>
<dbReference type="PANTHER" id="PTHR10783">
    <property type="entry name" value="XENOTROPIC AND POLYTROPIC RETROVIRUS RECEPTOR 1-RELATED"/>
    <property type="match status" value="1"/>
</dbReference>
<dbReference type="STRING" id="45607.A0A2T0FIZ9"/>
<dbReference type="Pfam" id="PF03124">
    <property type="entry name" value="EXS"/>
    <property type="match status" value="1"/>
</dbReference>
<name>A0A2T0FIZ9_9ASCO</name>
<dbReference type="Proteomes" id="UP000238350">
    <property type="component" value="Unassembled WGS sequence"/>
</dbReference>
<comment type="subcellular location">
    <subcellularLocation>
        <location evidence="1">Membrane</location>
        <topology evidence="1">Multi-pass membrane protein</topology>
    </subcellularLocation>
</comment>
<keyword evidence="2" id="KW-0812">Transmembrane</keyword>
<proteinExistence type="predicted"/>
<dbReference type="EMBL" id="NDIQ01000021">
    <property type="protein sequence ID" value="PRT54927.1"/>
    <property type="molecule type" value="Genomic_DNA"/>
</dbReference>
<dbReference type="PANTHER" id="PTHR10783:SF46">
    <property type="entry name" value="PROTEIN ERD1 HOMOLOG 2"/>
    <property type="match status" value="1"/>
</dbReference>
<dbReference type="AlphaFoldDB" id="A0A2T0FIZ9"/>
<comment type="caution">
    <text evidence="6">The sequence shown here is derived from an EMBL/GenBank/DDBJ whole genome shotgun (WGS) entry which is preliminary data.</text>
</comment>
<dbReference type="GeneID" id="36516295"/>
<dbReference type="PROSITE" id="PS51380">
    <property type="entry name" value="EXS"/>
    <property type="match status" value="1"/>
</dbReference>
<feature type="domain" description="EXS" evidence="5">
    <location>
        <begin position="155"/>
        <end position="315"/>
    </location>
</feature>
<gene>
    <name evidence="6" type="ORF">B9G98_02547</name>
</gene>
<evidence type="ECO:0000259" key="5">
    <source>
        <dbReference type="PROSITE" id="PS51380"/>
    </source>
</evidence>
<keyword evidence="3" id="KW-1133">Transmembrane helix</keyword>
<dbReference type="OrthoDB" id="2159384at2759"/>
<evidence type="ECO:0000313" key="6">
    <source>
        <dbReference type="EMBL" id="PRT54927.1"/>
    </source>
</evidence>
<keyword evidence="4" id="KW-0472">Membrane</keyword>
<dbReference type="GO" id="GO:0016020">
    <property type="term" value="C:membrane"/>
    <property type="evidence" value="ECO:0007669"/>
    <property type="project" value="UniProtKB-SubCell"/>
</dbReference>